<evidence type="ECO:0000313" key="2">
    <source>
        <dbReference type="EMBL" id="CAF9927688.1"/>
    </source>
</evidence>
<reference evidence="2" key="1">
    <citation type="submission" date="2021-03" db="EMBL/GenBank/DDBJ databases">
        <authorList>
            <person name="Tagirdzhanova G."/>
        </authorList>
    </citation>
    <scope>NUCLEOTIDE SEQUENCE</scope>
</reference>
<dbReference type="Proteomes" id="UP000664521">
    <property type="component" value="Unassembled WGS sequence"/>
</dbReference>
<name>A0A8H3FTT6_9LECA</name>
<protein>
    <submittedName>
        <fullName evidence="2">Uncharacterized protein</fullName>
    </submittedName>
</protein>
<dbReference type="EMBL" id="CAJPDS010000045">
    <property type="protein sequence ID" value="CAF9927688.1"/>
    <property type="molecule type" value="Genomic_DNA"/>
</dbReference>
<dbReference type="AlphaFoldDB" id="A0A8H3FTT6"/>
<accession>A0A8H3FTT6</accession>
<proteinExistence type="predicted"/>
<feature type="region of interest" description="Disordered" evidence="1">
    <location>
        <begin position="27"/>
        <end position="124"/>
    </location>
</feature>
<gene>
    <name evidence="2" type="ORF">HETSPECPRED_006647</name>
</gene>
<feature type="compositionally biased region" description="Acidic residues" evidence="1">
    <location>
        <begin position="113"/>
        <end position="124"/>
    </location>
</feature>
<feature type="compositionally biased region" description="Basic residues" evidence="1">
    <location>
        <begin position="94"/>
        <end position="106"/>
    </location>
</feature>
<comment type="caution">
    <text evidence="2">The sequence shown here is derived from an EMBL/GenBank/DDBJ whole genome shotgun (WGS) entry which is preliminary data.</text>
</comment>
<evidence type="ECO:0000313" key="3">
    <source>
        <dbReference type="Proteomes" id="UP000664521"/>
    </source>
</evidence>
<keyword evidence="3" id="KW-1185">Reference proteome</keyword>
<feature type="compositionally biased region" description="Basic and acidic residues" evidence="1">
    <location>
        <begin position="65"/>
        <end position="80"/>
    </location>
</feature>
<sequence length="124" mass="13694">MAKRFNNGNRENWLGWWPLLHKSLQETTRGPAKAKATKARASEAENIKEGGKRKRIKQESSGVEIKLDADQTDEEIKTDSSPEDGDQTVAPPSKRAKIPKKAKAKTHAATIKDEDEDEGADIDG</sequence>
<evidence type="ECO:0000256" key="1">
    <source>
        <dbReference type="SAM" id="MobiDB-lite"/>
    </source>
</evidence>
<organism evidence="2 3">
    <name type="scientific">Heterodermia speciosa</name>
    <dbReference type="NCBI Taxonomy" id="116794"/>
    <lineage>
        <taxon>Eukaryota</taxon>
        <taxon>Fungi</taxon>
        <taxon>Dikarya</taxon>
        <taxon>Ascomycota</taxon>
        <taxon>Pezizomycotina</taxon>
        <taxon>Lecanoromycetes</taxon>
        <taxon>OSLEUM clade</taxon>
        <taxon>Lecanoromycetidae</taxon>
        <taxon>Caliciales</taxon>
        <taxon>Physciaceae</taxon>
        <taxon>Heterodermia</taxon>
    </lineage>
</organism>
<feature type="compositionally biased region" description="Basic and acidic residues" evidence="1">
    <location>
        <begin position="40"/>
        <end position="50"/>
    </location>
</feature>